<evidence type="ECO:0000256" key="1">
    <source>
        <dbReference type="ARBA" id="ARBA00022723"/>
    </source>
</evidence>
<dbReference type="Gene3D" id="3.10.180.10">
    <property type="entry name" value="2,3-Dihydroxybiphenyl 1,2-Dioxygenase, domain 1"/>
    <property type="match status" value="1"/>
</dbReference>
<keyword evidence="1" id="KW-0479">Metal-binding</keyword>
<dbReference type="RefSeq" id="WP_041092873.1">
    <property type="nucleotide sequence ID" value="NZ_AP014680.1"/>
</dbReference>
<sequence length="137" mass="15946">MNINGLAHASFKVSDMDKAVKFYFDGLGFRDKFELKDENGKPWIKYLEIKPGQFLELFYDFEGLEKATHGYDLVGYLHLSLEVEDIKKTAKDLQDKGIHLDSEIKYGPDYSYQLWSSDPDGNQIEFMQYTDKSLQLK</sequence>
<dbReference type="KEGG" id="lho:LOOC260_105850"/>
<dbReference type="PROSITE" id="PS51819">
    <property type="entry name" value="VOC"/>
    <property type="match status" value="1"/>
</dbReference>
<feature type="domain" description="VOC" evidence="2">
    <location>
        <begin position="5"/>
        <end position="129"/>
    </location>
</feature>
<dbReference type="AlphaFoldDB" id="A0A0A1GSA4"/>
<dbReference type="Pfam" id="PF00903">
    <property type="entry name" value="Glyoxalase"/>
    <property type="match status" value="1"/>
</dbReference>
<name>A0A0A1GSA4_9LACO</name>
<dbReference type="SUPFAM" id="SSF54593">
    <property type="entry name" value="Glyoxalase/Bleomycin resistance protein/Dihydroxybiphenyl dioxygenase"/>
    <property type="match status" value="1"/>
</dbReference>
<dbReference type="EMBL" id="AP014680">
    <property type="protein sequence ID" value="BAP85142.1"/>
    <property type="molecule type" value="Genomic_DNA"/>
</dbReference>
<dbReference type="GO" id="GO:0046872">
    <property type="term" value="F:metal ion binding"/>
    <property type="evidence" value="ECO:0007669"/>
    <property type="project" value="UniProtKB-KW"/>
</dbReference>
<accession>A0A0A1GSA4</accession>
<evidence type="ECO:0000313" key="3">
    <source>
        <dbReference type="EMBL" id="BAP85142.1"/>
    </source>
</evidence>
<dbReference type="PANTHER" id="PTHR36113:SF6">
    <property type="entry name" value="FOSFOMYCIN RESISTANCE PROTEIN FOSX"/>
    <property type="match status" value="1"/>
</dbReference>
<dbReference type="PANTHER" id="PTHR36113">
    <property type="entry name" value="LYASE, PUTATIVE-RELATED-RELATED"/>
    <property type="match status" value="1"/>
</dbReference>
<protein>
    <submittedName>
        <fullName evidence="3">Oxidoreductase</fullName>
    </submittedName>
</protein>
<dbReference type="InterPro" id="IPR037523">
    <property type="entry name" value="VOC_core"/>
</dbReference>
<dbReference type="InterPro" id="IPR004360">
    <property type="entry name" value="Glyas_Fos-R_dOase_dom"/>
</dbReference>
<evidence type="ECO:0000259" key="2">
    <source>
        <dbReference type="PROSITE" id="PS51819"/>
    </source>
</evidence>
<dbReference type="Proteomes" id="UP000031620">
    <property type="component" value="Chromosome"/>
</dbReference>
<gene>
    <name evidence="3" type="ORF">LOOC260_105850</name>
</gene>
<dbReference type="InterPro" id="IPR051332">
    <property type="entry name" value="Fosfomycin_Res_Enzymes"/>
</dbReference>
<evidence type="ECO:0000313" key="4">
    <source>
        <dbReference type="Proteomes" id="UP000031620"/>
    </source>
</evidence>
<dbReference type="STRING" id="1291742.LOOC260_105850"/>
<dbReference type="CDD" id="cd06587">
    <property type="entry name" value="VOC"/>
    <property type="match status" value="1"/>
</dbReference>
<reference evidence="3 4" key="1">
    <citation type="submission" date="2014-11" db="EMBL/GenBank/DDBJ databases">
        <title>Complete genome sequence and analysis of Lactobacillus hokkaidonensis LOOC260T.</title>
        <authorList>
            <person name="Tanizawa Y."/>
            <person name="Tohno M."/>
            <person name="Kaminuma E."/>
            <person name="Nakamura Y."/>
            <person name="Arita M."/>
        </authorList>
    </citation>
    <scope>NUCLEOTIDE SEQUENCE [LARGE SCALE GENOMIC DNA]</scope>
    <source>
        <strain evidence="3 4">LOOC260</strain>
    </source>
</reference>
<dbReference type="HOGENOM" id="CLU_046006_2_7_9"/>
<organism evidence="3 4">
    <name type="scientific">Paucilactobacillus hokkaidonensis JCM 18461</name>
    <dbReference type="NCBI Taxonomy" id="1291742"/>
    <lineage>
        <taxon>Bacteria</taxon>
        <taxon>Bacillati</taxon>
        <taxon>Bacillota</taxon>
        <taxon>Bacilli</taxon>
        <taxon>Lactobacillales</taxon>
        <taxon>Lactobacillaceae</taxon>
        <taxon>Paucilactobacillus</taxon>
    </lineage>
</organism>
<proteinExistence type="predicted"/>
<dbReference type="InterPro" id="IPR029068">
    <property type="entry name" value="Glyas_Bleomycin-R_OHBP_Dase"/>
</dbReference>